<proteinExistence type="predicted"/>
<feature type="compositionally biased region" description="Basic and acidic residues" evidence="1">
    <location>
        <begin position="80"/>
        <end position="89"/>
    </location>
</feature>
<dbReference type="Gene3D" id="1.10.720.40">
    <property type="match status" value="1"/>
</dbReference>
<reference evidence="3" key="2">
    <citation type="submission" date="2020-05" db="UniProtKB">
        <authorList>
            <consortium name="EnsemblMetazoa"/>
        </authorList>
    </citation>
    <scope>IDENTIFICATION</scope>
    <source>
        <strain evidence="3">IAEA</strain>
    </source>
</reference>
<name>A0A1B0AME0_9MUSC</name>
<dbReference type="Pfam" id="PF03020">
    <property type="entry name" value="LEM"/>
    <property type="match status" value="1"/>
</dbReference>
<dbReference type="InterPro" id="IPR011015">
    <property type="entry name" value="LEM/LEM-like_dom_sf"/>
</dbReference>
<feature type="domain" description="LEM" evidence="2">
    <location>
        <begin position="1"/>
        <end position="45"/>
    </location>
</feature>
<dbReference type="EMBL" id="JXJN01000392">
    <property type="status" value="NOT_ANNOTATED_CDS"/>
    <property type="molecule type" value="Genomic_DNA"/>
</dbReference>
<dbReference type="SUPFAM" id="SSF63451">
    <property type="entry name" value="LEM domain"/>
    <property type="match status" value="1"/>
</dbReference>
<dbReference type="SMART" id="SM00540">
    <property type="entry name" value="LEM"/>
    <property type="match status" value="1"/>
</dbReference>
<evidence type="ECO:0000313" key="3">
    <source>
        <dbReference type="EnsemblMetazoa" id="GPPI001727-PA"/>
    </source>
</evidence>
<organism evidence="3 4">
    <name type="scientific">Glossina palpalis gambiensis</name>
    <dbReference type="NCBI Taxonomy" id="67801"/>
    <lineage>
        <taxon>Eukaryota</taxon>
        <taxon>Metazoa</taxon>
        <taxon>Ecdysozoa</taxon>
        <taxon>Arthropoda</taxon>
        <taxon>Hexapoda</taxon>
        <taxon>Insecta</taxon>
        <taxon>Pterygota</taxon>
        <taxon>Neoptera</taxon>
        <taxon>Endopterygota</taxon>
        <taxon>Diptera</taxon>
        <taxon>Brachycera</taxon>
        <taxon>Muscomorpha</taxon>
        <taxon>Hippoboscoidea</taxon>
        <taxon>Glossinidae</taxon>
        <taxon>Glossina</taxon>
    </lineage>
</organism>
<evidence type="ECO:0000259" key="2">
    <source>
        <dbReference type="PROSITE" id="PS50954"/>
    </source>
</evidence>
<reference evidence="4" key="1">
    <citation type="submission" date="2015-01" db="EMBL/GenBank/DDBJ databases">
        <authorList>
            <person name="Aksoy S."/>
            <person name="Warren W."/>
            <person name="Wilson R.K."/>
        </authorList>
    </citation>
    <scope>NUCLEOTIDE SEQUENCE [LARGE SCALE GENOMIC DNA]</scope>
    <source>
        <strain evidence="4">IAEA</strain>
    </source>
</reference>
<dbReference type="InterPro" id="IPR003887">
    <property type="entry name" value="LEM_dom"/>
</dbReference>
<keyword evidence="4" id="KW-1185">Reference proteome</keyword>
<dbReference type="CDD" id="cd12934">
    <property type="entry name" value="LEM"/>
    <property type="match status" value="1"/>
</dbReference>
<dbReference type="PROSITE" id="PS50954">
    <property type="entry name" value="LEM"/>
    <property type="match status" value="1"/>
</dbReference>
<sequence>MSELEKLNNKELRKMCQKFGMPKVPVTKTTRKVIIKRLEVAMSNKLCSTGKDANHRDTVHASAPAKMESSRPTITDNSNIDDRSVKSDNNKSTQAPTALSECTVSITTTDSYPESSDISPDCVSKQVYGKGHTAAKEDLQLKRPAKEFPSKKIVLTRSDTVTTSYFRESDGNVNKIYADTKESEQLIKSQVSATDGFINLGAPVSFFKPIITSSRSYENEAKFYYPTTSQTAAAPCNNKPRFTSRVKVNDDFPTHHPPWDLRQDYHYNVASVSSQQAKQRFVASNSPSKFLVKPPYVDEFDADDFEDEYDMVVAAPLADKYSPLSSPREHFRHRLDIPAAKVPWYRSLLVISPTTVANISSFMQLASALEEKYHFKWPLLINHFTS</sequence>
<dbReference type="Proteomes" id="UP000092460">
    <property type="component" value="Unassembled WGS sequence"/>
</dbReference>
<dbReference type="EnsemblMetazoa" id="GPPI001727-RA">
    <property type="protein sequence ID" value="GPPI001727-PA"/>
    <property type="gene ID" value="GPPI001727"/>
</dbReference>
<feature type="region of interest" description="Disordered" evidence="1">
    <location>
        <begin position="48"/>
        <end position="97"/>
    </location>
</feature>
<accession>A0A1B0AME0</accession>
<dbReference type="STRING" id="67801.A0A1B0AME0"/>
<dbReference type="VEuPathDB" id="VectorBase:GPPI001727"/>
<protein>
    <recommendedName>
        <fullName evidence="2">LEM domain-containing protein</fullName>
    </recommendedName>
</protein>
<evidence type="ECO:0000256" key="1">
    <source>
        <dbReference type="SAM" id="MobiDB-lite"/>
    </source>
</evidence>
<dbReference type="AlphaFoldDB" id="A0A1B0AME0"/>
<evidence type="ECO:0000313" key="4">
    <source>
        <dbReference type="Proteomes" id="UP000092460"/>
    </source>
</evidence>